<dbReference type="Gene3D" id="3.30.1330.40">
    <property type="entry name" value="RutC-like"/>
    <property type="match status" value="1"/>
</dbReference>
<dbReference type="PANTHER" id="PTHR11803">
    <property type="entry name" value="2-IMINOBUTANOATE/2-IMINOPROPANOATE DEAMINASE RIDA"/>
    <property type="match status" value="1"/>
</dbReference>
<keyword evidence="2" id="KW-1185">Reference proteome</keyword>
<reference evidence="1 2" key="1">
    <citation type="submission" date="2018-03" db="EMBL/GenBank/DDBJ databases">
        <authorList>
            <person name="Keele B.F."/>
        </authorList>
    </citation>
    <scope>NUCLEOTIDE SEQUENCE [LARGE SCALE GENOMIC DNA]</scope>
    <source>
        <strain evidence="1 2">CECT 8599</strain>
    </source>
</reference>
<proteinExistence type="predicted"/>
<dbReference type="Pfam" id="PF01042">
    <property type="entry name" value="Ribonuc_L-PSP"/>
    <property type="match status" value="1"/>
</dbReference>
<dbReference type="EC" id="3.5.99.10" evidence="1"/>
<dbReference type="GO" id="GO:0005829">
    <property type="term" value="C:cytosol"/>
    <property type="evidence" value="ECO:0007669"/>
    <property type="project" value="TreeGrafter"/>
</dbReference>
<dbReference type="InterPro" id="IPR035959">
    <property type="entry name" value="RutC-like_sf"/>
</dbReference>
<evidence type="ECO:0000313" key="1">
    <source>
        <dbReference type="EMBL" id="SPH21709.1"/>
    </source>
</evidence>
<name>A0A2R8BF55_9RHOB</name>
<dbReference type="Proteomes" id="UP000244880">
    <property type="component" value="Unassembled WGS sequence"/>
</dbReference>
<organism evidence="1 2">
    <name type="scientific">Ascidiaceihabitans donghaensis</name>
    <dbReference type="NCBI Taxonomy" id="1510460"/>
    <lineage>
        <taxon>Bacteria</taxon>
        <taxon>Pseudomonadati</taxon>
        <taxon>Pseudomonadota</taxon>
        <taxon>Alphaproteobacteria</taxon>
        <taxon>Rhodobacterales</taxon>
        <taxon>Paracoccaceae</taxon>
        <taxon>Ascidiaceihabitans</taxon>
    </lineage>
</organism>
<dbReference type="GO" id="GO:0120241">
    <property type="term" value="F:2-iminobutanoate/2-iminopropanoate deaminase"/>
    <property type="evidence" value="ECO:0007669"/>
    <property type="project" value="UniProtKB-EC"/>
</dbReference>
<keyword evidence="1" id="KW-0378">Hydrolase</keyword>
<protein>
    <submittedName>
        <fullName evidence="1">2-iminobutanoate/2-iminopropanoate deaminase</fullName>
        <ecNumber evidence="1">3.5.99.10</ecNumber>
    </submittedName>
</protein>
<evidence type="ECO:0000313" key="2">
    <source>
        <dbReference type="Proteomes" id="UP000244880"/>
    </source>
</evidence>
<dbReference type="AlphaFoldDB" id="A0A2R8BF55"/>
<dbReference type="SUPFAM" id="SSF55298">
    <property type="entry name" value="YjgF-like"/>
    <property type="match status" value="1"/>
</dbReference>
<dbReference type="InterPro" id="IPR006175">
    <property type="entry name" value="YjgF/YER057c/UK114"/>
</dbReference>
<dbReference type="OrthoDB" id="9809792at2"/>
<dbReference type="CDD" id="cd00448">
    <property type="entry name" value="YjgF_YER057c_UK114_family"/>
    <property type="match status" value="1"/>
</dbReference>
<dbReference type="PANTHER" id="PTHR11803:SF39">
    <property type="entry name" value="2-IMINOBUTANOATE_2-IMINOPROPANOATE DEAMINASE"/>
    <property type="match status" value="1"/>
</dbReference>
<accession>A0A2R8BF55</accession>
<gene>
    <name evidence="1" type="primary">ridA_1</name>
    <name evidence="1" type="ORF">ASD8599_02461</name>
</gene>
<dbReference type="EMBL" id="OMOR01000001">
    <property type="protein sequence ID" value="SPH21709.1"/>
    <property type="molecule type" value="Genomic_DNA"/>
</dbReference>
<dbReference type="RefSeq" id="WP_108828762.1">
    <property type="nucleotide sequence ID" value="NZ_OMOR01000001.1"/>
</dbReference>
<sequence>MPPLHITDVSGVPASPSPISNAVVVGGTCHISGQLSVYDDGYRAGSARTEAERAFELVFKIAQAAGFDRDDIVYIDIAFSDIERDLAEVNDVCRAQFSRFPARTIYEAAKLPFGAKIKIQAVAMKDCG</sequence>